<organism evidence="12 13">
    <name type="scientific">Shimia aestuarii</name>
    <dbReference type="NCBI Taxonomy" id="254406"/>
    <lineage>
        <taxon>Bacteria</taxon>
        <taxon>Pseudomonadati</taxon>
        <taxon>Pseudomonadota</taxon>
        <taxon>Alphaproteobacteria</taxon>
        <taxon>Rhodobacterales</taxon>
        <taxon>Roseobacteraceae</taxon>
    </lineage>
</organism>
<dbReference type="Pfam" id="PF02424">
    <property type="entry name" value="ApbE"/>
    <property type="match status" value="1"/>
</dbReference>
<keyword evidence="11" id="KW-0732">Signal</keyword>
<evidence type="ECO:0000313" key="12">
    <source>
        <dbReference type="EMBL" id="SFL76223.1"/>
    </source>
</evidence>
<dbReference type="EMBL" id="FOTQ01000001">
    <property type="protein sequence ID" value="SFL76223.1"/>
    <property type="molecule type" value="Genomic_DNA"/>
</dbReference>
<dbReference type="InterPro" id="IPR006311">
    <property type="entry name" value="TAT_signal"/>
</dbReference>
<dbReference type="STRING" id="254406.SAMN04488042_1011411"/>
<evidence type="ECO:0000256" key="3">
    <source>
        <dbReference type="ARBA" id="ARBA00016337"/>
    </source>
</evidence>
<gene>
    <name evidence="12" type="ORF">SAMN04488042_1011411</name>
</gene>
<proteinExistence type="predicted"/>
<dbReference type="PROSITE" id="PS51318">
    <property type="entry name" value="TAT"/>
    <property type="match status" value="1"/>
</dbReference>
<keyword evidence="7" id="KW-0274">FAD</keyword>
<reference evidence="12 13" key="1">
    <citation type="submission" date="2016-10" db="EMBL/GenBank/DDBJ databases">
        <authorList>
            <person name="de Groot N.N."/>
        </authorList>
    </citation>
    <scope>NUCLEOTIDE SEQUENCE [LARGE SCALE GENOMIC DNA]</scope>
    <source>
        <strain evidence="12 13">DSM 15283</strain>
    </source>
</reference>
<dbReference type="Gene3D" id="3.10.520.10">
    <property type="entry name" value="ApbE-like domains"/>
    <property type="match status" value="1"/>
</dbReference>
<protein>
    <recommendedName>
        <fullName evidence="3">FAD:protein FMN transferase</fullName>
        <ecNumber evidence="2">2.7.1.180</ecNumber>
    </recommendedName>
    <alternativeName>
        <fullName evidence="9">Flavin transferase</fullName>
    </alternativeName>
</protein>
<evidence type="ECO:0000256" key="1">
    <source>
        <dbReference type="ARBA" id="ARBA00001946"/>
    </source>
</evidence>
<evidence type="ECO:0000256" key="5">
    <source>
        <dbReference type="ARBA" id="ARBA00022679"/>
    </source>
</evidence>
<keyword evidence="5" id="KW-0808">Transferase</keyword>
<dbReference type="Proteomes" id="UP000199144">
    <property type="component" value="Unassembled WGS sequence"/>
</dbReference>
<evidence type="ECO:0000256" key="6">
    <source>
        <dbReference type="ARBA" id="ARBA00022723"/>
    </source>
</evidence>
<dbReference type="OrthoDB" id="9778595at2"/>
<evidence type="ECO:0000256" key="10">
    <source>
        <dbReference type="ARBA" id="ARBA00048540"/>
    </source>
</evidence>
<evidence type="ECO:0000256" key="8">
    <source>
        <dbReference type="ARBA" id="ARBA00022842"/>
    </source>
</evidence>
<dbReference type="EC" id="2.7.1.180" evidence="2"/>
<dbReference type="GO" id="GO:0016740">
    <property type="term" value="F:transferase activity"/>
    <property type="evidence" value="ECO:0007669"/>
    <property type="project" value="UniProtKB-KW"/>
</dbReference>
<evidence type="ECO:0000256" key="11">
    <source>
        <dbReference type="SAM" id="SignalP"/>
    </source>
</evidence>
<keyword evidence="12" id="KW-0449">Lipoprotein</keyword>
<accession>A0A1I4KC95</accession>
<dbReference type="InterPro" id="IPR024932">
    <property type="entry name" value="ApbE"/>
</dbReference>
<feature type="signal peptide" evidence="11">
    <location>
        <begin position="1"/>
        <end position="23"/>
    </location>
</feature>
<evidence type="ECO:0000256" key="2">
    <source>
        <dbReference type="ARBA" id="ARBA00011955"/>
    </source>
</evidence>
<evidence type="ECO:0000256" key="7">
    <source>
        <dbReference type="ARBA" id="ARBA00022827"/>
    </source>
</evidence>
<evidence type="ECO:0000256" key="4">
    <source>
        <dbReference type="ARBA" id="ARBA00022630"/>
    </source>
</evidence>
<dbReference type="RefSeq" id="WP_093092133.1">
    <property type="nucleotide sequence ID" value="NZ_FOTQ01000001.1"/>
</dbReference>
<dbReference type="PANTHER" id="PTHR30040">
    <property type="entry name" value="THIAMINE BIOSYNTHESIS LIPOPROTEIN APBE"/>
    <property type="match status" value="1"/>
</dbReference>
<keyword evidence="6" id="KW-0479">Metal-binding</keyword>
<keyword evidence="13" id="KW-1185">Reference proteome</keyword>
<dbReference type="PANTHER" id="PTHR30040:SF2">
    <property type="entry name" value="FAD:PROTEIN FMN TRANSFERASE"/>
    <property type="match status" value="1"/>
</dbReference>
<name>A0A1I4KC95_9RHOB</name>
<dbReference type="InterPro" id="IPR003374">
    <property type="entry name" value="ApbE-like_sf"/>
</dbReference>
<feature type="chain" id="PRO_5039929834" description="FAD:protein FMN transferase" evidence="11">
    <location>
        <begin position="24"/>
        <end position="289"/>
    </location>
</feature>
<dbReference type="SUPFAM" id="SSF143631">
    <property type="entry name" value="ApbE-like"/>
    <property type="match status" value="1"/>
</dbReference>
<comment type="catalytic activity">
    <reaction evidence="10">
        <text>L-threonyl-[protein] + FAD = FMN-L-threonyl-[protein] + AMP + H(+)</text>
        <dbReference type="Rhea" id="RHEA:36847"/>
        <dbReference type="Rhea" id="RHEA-COMP:11060"/>
        <dbReference type="Rhea" id="RHEA-COMP:11061"/>
        <dbReference type="ChEBI" id="CHEBI:15378"/>
        <dbReference type="ChEBI" id="CHEBI:30013"/>
        <dbReference type="ChEBI" id="CHEBI:57692"/>
        <dbReference type="ChEBI" id="CHEBI:74257"/>
        <dbReference type="ChEBI" id="CHEBI:456215"/>
        <dbReference type="EC" id="2.7.1.180"/>
    </reaction>
</comment>
<dbReference type="AlphaFoldDB" id="A0A1I4KC95"/>
<comment type="cofactor">
    <cofactor evidence="1">
        <name>Mg(2+)</name>
        <dbReference type="ChEBI" id="CHEBI:18420"/>
    </cofactor>
</comment>
<keyword evidence="8" id="KW-0460">Magnesium</keyword>
<keyword evidence="4" id="KW-0285">Flavoprotein</keyword>
<dbReference type="GO" id="GO:0046872">
    <property type="term" value="F:metal ion binding"/>
    <property type="evidence" value="ECO:0007669"/>
    <property type="project" value="UniProtKB-KW"/>
</dbReference>
<evidence type="ECO:0000256" key="9">
    <source>
        <dbReference type="ARBA" id="ARBA00031306"/>
    </source>
</evidence>
<sequence length="289" mass="30087">MSVLNRRRFLTIAAASVALPAGAASLTSATWRGQALGATTQMKVAGLSDAEAAPIFARVEQELTRLESIFSLYLDSSLVTLNRDGQLDAPAPELLEVLSLADGLHRASGGVFDPSIQPKWRAMAGQGADGPVGWSRVRFDARKVVLEPGMALTLNGIAQGFVTDRITALLRNEGLRDVLMDMGEVAAMGARADGTPWKAGVATPQGDVIARLTLKDRALATSAVRGTVLGDKGHILHPAGKDPQRALVSVSAPRAVIADGLSTALCLMSEDAGAALVSQYAGARIEAAV</sequence>
<evidence type="ECO:0000313" key="13">
    <source>
        <dbReference type="Proteomes" id="UP000199144"/>
    </source>
</evidence>